<evidence type="ECO:0000313" key="2">
    <source>
        <dbReference type="Proteomes" id="UP000830395"/>
    </source>
</evidence>
<evidence type="ECO:0000313" key="1">
    <source>
        <dbReference type="EMBL" id="MCJ8731751.1"/>
    </source>
</evidence>
<protein>
    <submittedName>
        <fullName evidence="1">Uncharacterized protein</fullName>
    </submittedName>
</protein>
<accession>A0ACC5Y7S4</accession>
<keyword evidence="2" id="KW-1185">Reference proteome</keyword>
<dbReference type="Proteomes" id="UP000830395">
    <property type="component" value="Chromosome 4"/>
</dbReference>
<reference evidence="1" key="1">
    <citation type="submission" date="2020-02" db="EMBL/GenBank/DDBJ databases">
        <title>Genome sequencing of the panga catfish, Pangasius djambal.</title>
        <authorList>
            <person name="Wen M."/>
            <person name="Zahm M."/>
            <person name="Roques C."/>
            <person name="Cabau C."/>
            <person name="Klopp C."/>
            <person name="Donnadieu C."/>
            <person name="Jouanno E."/>
            <person name="Avarre J.-C."/>
            <person name="Campet M."/>
            <person name="Ha T."/>
            <person name="Dugue R."/>
            <person name="Lampietro C."/>
            <person name="Louis A."/>
            <person name="Herpin A."/>
            <person name="Echchiki A."/>
            <person name="Berthelot C."/>
            <person name="Parey E."/>
            <person name="Roest-Crollius H."/>
            <person name="Braasch I."/>
            <person name="Postlethwait J.H."/>
            <person name="Bobe J."/>
            <person name="Montfort J."/>
            <person name="Bouchez O."/>
            <person name="Begum T."/>
            <person name="Schartl M."/>
            <person name="Gustiano R."/>
            <person name="Guiguen Y."/>
        </authorList>
    </citation>
    <scope>NUCLEOTIDE SEQUENCE</scope>
    <source>
        <strain evidence="1">Pdj_M5554</strain>
    </source>
</reference>
<comment type="caution">
    <text evidence="1">The sequence shown here is derived from an EMBL/GenBank/DDBJ whole genome shotgun (WGS) entry which is preliminary data.</text>
</comment>
<proteinExistence type="predicted"/>
<gene>
    <name evidence="1" type="ORF">PDJAM_G00203040</name>
</gene>
<sequence length="547" mass="59822">MLPSGSVSNRFIKGSLVDIEALPYKTVMEQQGTEGIKTAVFCSVHDKRGSAQCGKLRCFCFSSSTERKKILVSMMSEINRSVFPQTALRSEVQEYLHNVYTNKELVAELGKEEAERVFDSLLSCLSHPPSLTCLRASTHIHTLQDIEHRLEQHLAQQQVSGCYSDRVSTPILPHPQLPDVLLLPVIGPRDVSILNAEVIVGAQCGSAVLRGAHVFAPGVLSAPKFMKAGDAVSVFSDAEGGCTRGAREFQGKKVFLGNGVCVMNRSDIFCAEGPVRGVAVRMVDALYQSPSFDGVLPNEVFLQNLPSVVVGHVLGPRPGERILDMCAAPGGKTTHIAALMANQGVVVALDKIKSKVEKIIENAQALRLHCIKAHCYNSIQAVCPDLTHSCSTADTPPFPEESFDRILLDAPCSGLGQRPNMALNYSLKEVCSYQPLQRKLFRTAVQLLKKGGVLVYSTCTVTLAENEEQVAWALNTFPCLTLEPQEPHLGSHGMPGAELSCDQRRLLQRFRPELSWHRATDSRASEDLLLKANTDTIGFFIAKFSKR</sequence>
<dbReference type="EMBL" id="CM040978">
    <property type="protein sequence ID" value="MCJ8731751.1"/>
    <property type="molecule type" value="Genomic_DNA"/>
</dbReference>
<organism evidence="1 2">
    <name type="scientific">Pangasius djambal</name>
    <dbReference type="NCBI Taxonomy" id="1691987"/>
    <lineage>
        <taxon>Eukaryota</taxon>
        <taxon>Metazoa</taxon>
        <taxon>Chordata</taxon>
        <taxon>Craniata</taxon>
        <taxon>Vertebrata</taxon>
        <taxon>Euteleostomi</taxon>
        <taxon>Actinopterygii</taxon>
        <taxon>Neopterygii</taxon>
        <taxon>Teleostei</taxon>
        <taxon>Ostariophysi</taxon>
        <taxon>Siluriformes</taxon>
        <taxon>Pangasiidae</taxon>
        <taxon>Pangasius</taxon>
    </lineage>
</organism>
<name>A0ACC5Y7S4_9TELE</name>